<keyword evidence="5" id="KW-1185">Reference proteome</keyword>
<keyword evidence="1 4" id="KW-0808">Transferase</keyword>
<accession>A0A2S7SX15</accession>
<evidence type="ECO:0000259" key="3">
    <source>
        <dbReference type="PROSITE" id="PS51186"/>
    </source>
</evidence>
<dbReference type="GO" id="GO:0016747">
    <property type="term" value="F:acyltransferase activity, transferring groups other than amino-acyl groups"/>
    <property type="evidence" value="ECO:0007669"/>
    <property type="project" value="InterPro"/>
</dbReference>
<dbReference type="SUPFAM" id="SSF55729">
    <property type="entry name" value="Acyl-CoA N-acyltransferases (Nat)"/>
    <property type="match status" value="1"/>
</dbReference>
<dbReference type="InterPro" id="IPR000182">
    <property type="entry name" value="GNAT_dom"/>
</dbReference>
<reference evidence="4 5" key="1">
    <citation type="submission" date="2018-01" db="EMBL/GenBank/DDBJ databases">
        <title>A novel member of the phylum Bacteroidetes isolated from glacier ice.</title>
        <authorList>
            <person name="Liu Q."/>
            <person name="Xin Y.-H."/>
        </authorList>
    </citation>
    <scope>NUCLEOTIDE SEQUENCE [LARGE SCALE GENOMIC DNA]</scope>
    <source>
        <strain evidence="4 5">RB1R16</strain>
    </source>
</reference>
<feature type="domain" description="N-acetyltransferase" evidence="3">
    <location>
        <begin position="18"/>
        <end position="175"/>
    </location>
</feature>
<comment type="caution">
    <text evidence="4">The sequence shown here is derived from an EMBL/GenBank/DDBJ whole genome shotgun (WGS) entry which is preliminary data.</text>
</comment>
<organism evidence="4 5">
    <name type="scientific">Flavipsychrobacter stenotrophus</name>
    <dbReference type="NCBI Taxonomy" id="2077091"/>
    <lineage>
        <taxon>Bacteria</taxon>
        <taxon>Pseudomonadati</taxon>
        <taxon>Bacteroidota</taxon>
        <taxon>Chitinophagia</taxon>
        <taxon>Chitinophagales</taxon>
        <taxon>Chitinophagaceae</taxon>
        <taxon>Flavipsychrobacter</taxon>
    </lineage>
</organism>
<keyword evidence="2" id="KW-0012">Acyltransferase</keyword>
<evidence type="ECO:0000256" key="1">
    <source>
        <dbReference type="ARBA" id="ARBA00022679"/>
    </source>
</evidence>
<name>A0A2S7SX15_9BACT</name>
<dbReference type="InterPro" id="IPR016181">
    <property type="entry name" value="Acyl_CoA_acyltransferase"/>
</dbReference>
<proteinExistence type="predicted"/>
<evidence type="ECO:0000256" key="2">
    <source>
        <dbReference type="ARBA" id="ARBA00023315"/>
    </source>
</evidence>
<dbReference type="Pfam" id="PF13673">
    <property type="entry name" value="Acetyltransf_10"/>
    <property type="match status" value="1"/>
</dbReference>
<sequence length="184" mass="20952">MIRVEHFFVLTFNLMLMLHIKNAAPKDIDLIRELTMQVWPQTYTPILGPVQVQYMLNKFYHPEVLAQQMQDGQNFIVCYSDDIPAAFAAFEEIEQGLFKLHKIYILPGHQGKGVGKYLVDHIAAVISGNGTTQLRLNVNRYNKSAIGFYEKIGFKNIGDEDIDIGGGYFMNDHILQLAVPYADK</sequence>
<dbReference type="EMBL" id="PPSL01000002">
    <property type="protein sequence ID" value="PQJ11470.1"/>
    <property type="molecule type" value="Genomic_DNA"/>
</dbReference>
<dbReference type="AlphaFoldDB" id="A0A2S7SX15"/>
<evidence type="ECO:0000313" key="5">
    <source>
        <dbReference type="Proteomes" id="UP000239872"/>
    </source>
</evidence>
<dbReference type="PANTHER" id="PTHR43800">
    <property type="entry name" value="PEPTIDYL-LYSINE N-ACETYLTRANSFERASE YJAB"/>
    <property type="match status" value="1"/>
</dbReference>
<dbReference type="CDD" id="cd04301">
    <property type="entry name" value="NAT_SF"/>
    <property type="match status" value="1"/>
</dbReference>
<evidence type="ECO:0000313" key="4">
    <source>
        <dbReference type="EMBL" id="PQJ11470.1"/>
    </source>
</evidence>
<protein>
    <submittedName>
        <fullName evidence="4">GNAT family N-acetyltransferase</fullName>
    </submittedName>
</protein>
<gene>
    <name evidence="4" type="ORF">CJD36_006620</name>
</gene>
<dbReference type="Gene3D" id="3.40.630.30">
    <property type="match status" value="1"/>
</dbReference>
<dbReference type="PANTHER" id="PTHR43800:SF1">
    <property type="entry name" value="PEPTIDYL-LYSINE N-ACETYLTRANSFERASE YJAB"/>
    <property type="match status" value="1"/>
</dbReference>
<dbReference type="PROSITE" id="PS51186">
    <property type="entry name" value="GNAT"/>
    <property type="match status" value="1"/>
</dbReference>
<dbReference type="Proteomes" id="UP000239872">
    <property type="component" value="Unassembled WGS sequence"/>
</dbReference>